<dbReference type="EMBL" id="JACRTB010000009">
    <property type="protein sequence ID" value="MBC8576191.1"/>
    <property type="molecule type" value="Genomic_DNA"/>
</dbReference>
<keyword evidence="2" id="KW-1185">Reference proteome</keyword>
<evidence type="ECO:0000313" key="1">
    <source>
        <dbReference type="EMBL" id="MBC8576191.1"/>
    </source>
</evidence>
<protein>
    <submittedName>
        <fullName evidence="1">Uncharacterized protein</fullName>
    </submittedName>
</protein>
<comment type="caution">
    <text evidence="1">The sequence shown here is derived from an EMBL/GenBank/DDBJ whole genome shotgun (WGS) entry which is preliminary data.</text>
</comment>
<evidence type="ECO:0000313" key="2">
    <source>
        <dbReference type="Proteomes" id="UP000658131"/>
    </source>
</evidence>
<dbReference type="Proteomes" id="UP000658131">
    <property type="component" value="Unassembled WGS sequence"/>
</dbReference>
<organism evidence="1 2">
    <name type="scientific">Yanshouia hominis</name>
    <dbReference type="NCBI Taxonomy" id="2763673"/>
    <lineage>
        <taxon>Bacteria</taxon>
        <taxon>Bacillati</taxon>
        <taxon>Bacillota</taxon>
        <taxon>Clostridia</taxon>
        <taxon>Eubacteriales</taxon>
        <taxon>Oscillospiraceae</taxon>
        <taxon>Yanshouia</taxon>
    </lineage>
</organism>
<name>A0ABR7NIE1_9FIRM</name>
<reference evidence="1 2" key="1">
    <citation type="submission" date="2020-08" db="EMBL/GenBank/DDBJ databases">
        <title>Genome public.</title>
        <authorList>
            <person name="Liu C."/>
            <person name="Sun Q."/>
        </authorList>
    </citation>
    <scope>NUCLEOTIDE SEQUENCE [LARGE SCALE GENOMIC DNA]</scope>
    <source>
        <strain evidence="1 2">BX1</strain>
    </source>
</reference>
<dbReference type="RefSeq" id="WP_262399732.1">
    <property type="nucleotide sequence ID" value="NZ_JACRTB010000009.1"/>
</dbReference>
<accession>A0ABR7NIE1</accession>
<proteinExistence type="predicted"/>
<sequence length="116" mass="14073">MIEISTSRENAFNYKTLISELRPEWPLSIVDGDVNLFKLGFISYYPCILQIDTNEKSMCDLDDEIHEMEIDAYNINESLHKKPRWKLNEEERRIVNIDNECIKKYDRYRELYGFWR</sequence>
<gene>
    <name evidence="1" type="ORF">H8717_07190</name>
</gene>